<gene>
    <name evidence="2" type="ORF">CR62_01765</name>
</gene>
<proteinExistence type="predicted"/>
<evidence type="ECO:0000256" key="1">
    <source>
        <dbReference type="SAM" id="SignalP"/>
    </source>
</evidence>
<keyword evidence="1" id="KW-0732">Signal</keyword>
<protein>
    <recommendedName>
        <fullName evidence="4">Type 1 fimbrial protein</fullName>
    </recommendedName>
</protein>
<comment type="caution">
    <text evidence="2">The sequence shown here is derived from an EMBL/GenBank/DDBJ whole genome shotgun (WGS) entry which is preliminary data.</text>
</comment>
<evidence type="ECO:0008006" key="4">
    <source>
        <dbReference type="Google" id="ProtNLM"/>
    </source>
</evidence>
<organism evidence="2 3">
    <name type="scientific">Serratia grimesii</name>
    <dbReference type="NCBI Taxonomy" id="82995"/>
    <lineage>
        <taxon>Bacteria</taxon>
        <taxon>Pseudomonadati</taxon>
        <taxon>Pseudomonadota</taxon>
        <taxon>Gammaproteobacteria</taxon>
        <taxon>Enterobacterales</taxon>
        <taxon>Yersiniaceae</taxon>
        <taxon>Serratia</taxon>
    </lineage>
</organism>
<feature type="chain" id="PRO_5046739049" description="Type 1 fimbrial protein" evidence="1">
    <location>
        <begin position="21"/>
        <end position="103"/>
    </location>
</feature>
<keyword evidence="3" id="KW-1185">Reference proteome</keyword>
<reference evidence="2 3" key="1">
    <citation type="submission" date="2014-03" db="EMBL/GenBank/DDBJ databases">
        <title>Draft genome sequence of the Serratia grimesii strain a2.</title>
        <authorList>
            <person name="Toymentseva A."/>
            <person name="Kazakov S."/>
            <person name="Giliazeva A."/>
            <person name="Ismagilova R."/>
            <person name="Shah R."/>
            <person name="Sharipova M."/>
            <person name="Khaitlina S."/>
            <person name="Mardanova A."/>
        </authorList>
    </citation>
    <scope>NUCLEOTIDE SEQUENCE [LARGE SCALE GENOMIC DNA]</scope>
    <source>
        <strain evidence="2 3">A2</strain>
    </source>
</reference>
<accession>A0ABR4UEQ9</accession>
<name>A0ABR4UEQ9_9GAMM</name>
<sequence length="103" mass="10869">MKHSLMGLALLALLPTTLQAATGSVHPVASGTIRFIGEITAPACTIKQRNEGLISNCYGIGASNNNGTVTTSLNNMPSELVSNVTTESVNNDHRLKNITISYK</sequence>
<dbReference type="EMBL" id="JGVP01000001">
    <property type="protein sequence ID" value="KFB90508.1"/>
    <property type="molecule type" value="Genomic_DNA"/>
</dbReference>
<dbReference type="Proteomes" id="UP000028721">
    <property type="component" value="Unassembled WGS sequence"/>
</dbReference>
<evidence type="ECO:0000313" key="2">
    <source>
        <dbReference type="EMBL" id="KFB90508.1"/>
    </source>
</evidence>
<feature type="signal peptide" evidence="1">
    <location>
        <begin position="1"/>
        <end position="20"/>
    </location>
</feature>
<evidence type="ECO:0000313" key="3">
    <source>
        <dbReference type="Proteomes" id="UP000028721"/>
    </source>
</evidence>